<proteinExistence type="predicted"/>
<dbReference type="AlphaFoldDB" id="A0AAN7DHY9"/>
<dbReference type="PANTHER" id="PTHR43791:SF36">
    <property type="entry name" value="TRANSPORTER, PUTATIVE (AFU_ORTHOLOGUE AFUA_6G08340)-RELATED"/>
    <property type="match status" value="1"/>
</dbReference>
<keyword evidence="5" id="KW-0472">Membrane</keyword>
<dbReference type="Proteomes" id="UP001304243">
    <property type="component" value="Unassembled WGS sequence"/>
</dbReference>
<evidence type="ECO:0000256" key="2">
    <source>
        <dbReference type="ARBA" id="ARBA00022448"/>
    </source>
</evidence>
<keyword evidence="2" id="KW-0813">Transport</keyword>
<feature type="region of interest" description="Disordered" evidence="6">
    <location>
        <begin position="1"/>
        <end position="40"/>
    </location>
</feature>
<accession>A0AAN7DHY9</accession>
<comment type="caution">
    <text evidence="7">The sequence shown here is derived from an EMBL/GenBank/DDBJ whole genome shotgun (WGS) entry which is preliminary data.</text>
</comment>
<dbReference type="GO" id="GO:0022857">
    <property type="term" value="F:transmembrane transporter activity"/>
    <property type="evidence" value="ECO:0007669"/>
    <property type="project" value="TreeGrafter"/>
</dbReference>
<dbReference type="RefSeq" id="XP_064684064.1">
    <property type="nucleotide sequence ID" value="XM_064820144.1"/>
</dbReference>
<evidence type="ECO:0000256" key="4">
    <source>
        <dbReference type="ARBA" id="ARBA00022989"/>
    </source>
</evidence>
<comment type="subcellular location">
    <subcellularLocation>
        <location evidence="1">Membrane</location>
        <topology evidence="1">Multi-pass membrane protein</topology>
    </subcellularLocation>
</comment>
<evidence type="ECO:0000256" key="6">
    <source>
        <dbReference type="SAM" id="MobiDB-lite"/>
    </source>
</evidence>
<keyword evidence="3" id="KW-0812">Transmembrane</keyword>
<sequence length="134" mass="15088">MNHASPPSMNTDSEETKVSTDKDEGYLDLEASNAKEKSRMEFDSGFSCVSLENSSTSFAETKDVQHINSQDEKKLVRTLDIRIMPLFCLFYFADFLDRANIGNATLAGLQTDLEMTAYELSTAISAFFITYVRR</sequence>
<keyword evidence="4" id="KW-1133">Transmembrane helix</keyword>
<organism evidence="7 8">
    <name type="scientific">Mucor velutinosus</name>
    <dbReference type="NCBI Taxonomy" id="708070"/>
    <lineage>
        <taxon>Eukaryota</taxon>
        <taxon>Fungi</taxon>
        <taxon>Fungi incertae sedis</taxon>
        <taxon>Mucoromycota</taxon>
        <taxon>Mucoromycotina</taxon>
        <taxon>Mucoromycetes</taxon>
        <taxon>Mucorales</taxon>
        <taxon>Mucorineae</taxon>
        <taxon>Mucoraceae</taxon>
        <taxon>Mucor</taxon>
    </lineage>
</organism>
<protein>
    <submittedName>
        <fullName evidence="7">Uncharacterized protein</fullName>
    </submittedName>
</protein>
<evidence type="ECO:0000256" key="1">
    <source>
        <dbReference type="ARBA" id="ARBA00004141"/>
    </source>
</evidence>
<dbReference type="EMBL" id="JASEJX010000013">
    <property type="protein sequence ID" value="KAK4517398.1"/>
    <property type="molecule type" value="Genomic_DNA"/>
</dbReference>
<evidence type="ECO:0000313" key="7">
    <source>
        <dbReference type="EMBL" id="KAK4517398.1"/>
    </source>
</evidence>
<dbReference type="GO" id="GO:0016020">
    <property type="term" value="C:membrane"/>
    <property type="evidence" value="ECO:0007669"/>
    <property type="project" value="UniProtKB-SubCell"/>
</dbReference>
<feature type="compositionally biased region" description="Polar residues" evidence="6">
    <location>
        <begin position="1"/>
        <end position="11"/>
    </location>
</feature>
<dbReference type="GeneID" id="89944435"/>
<gene>
    <name evidence="7" type="ORF">ATC70_000733</name>
</gene>
<dbReference type="InterPro" id="IPR036259">
    <property type="entry name" value="MFS_trans_sf"/>
</dbReference>
<keyword evidence="8" id="KW-1185">Reference proteome</keyword>
<feature type="compositionally biased region" description="Basic and acidic residues" evidence="6">
    <location>
        <begin position="14"/>
        <end position="25"/>
    </location>
</feature>
<evidence type="ECO:0000256" key="5">
    <source>
        <dbReference type="ARBA" id="ARBA00023136"/>
    </source>
</evidence>
<name>A0AAN7DHY9_9FUNG</name>
<evidence type="ECO:0000256" key="3">
    <source>
        <dbReference type="ARBA" id="ARBA00022692"/>
    </source>
</evidence>
<dbReference type="Gene3D" id="1.20.1250.20">
    <property type="entry name" value="MFS general substrate transporter like domains"/>
    <property type="match status" value="1"/>
</dbReference>
<dbReference type="SUPFAM" id="SSF103473">
    <property type="entry name" value="MFS general substrate transporter"/>
    <property type="match status" value="1"/>
</dbReference>
<dbReference type="PANTHER" id="PTHR43791">
    <property type="entry name" value="PERMEASE-RELATED"/>
    <property type="match status" value="1"/>
</dbReference>
<reference evidence="7 8" key="1">
    <citation type="submission" date="2022-11" db="EMBL/GenBank/DDBJ databases">
        <title>Mucor velutinosus strain NIH1002 WGS.</title>
        <authorList>
            <person name="Subramanian P."/>
            <person name="Mullikin J.C."/>
            <person name="Segre J.A."/>
            <person name="Zelazny A.M."/>
        </authorList>
    </citation>
    <scope>NUCLEOTIDE SEQUENCE [LARGE SCALE GENOMIC DNA]</scope>
    <source>
        <strain evidence="7 8">NIH1002</strain>
    </source>
</reference>
<evidence type="ECO:0000313" key="8">
    <source>
        <dbReference type="Proteomes" id="UP001304243"/>
    </source>
</evidence>